<dbReference type="GO" id="GO:0031417">
    <property type="term" value="C:NatC complex"/>
    <property type="evidence" value="ECO:0007669"/>
    <property type="project" value="InterPro"/>
</dbReference>
<dbReference type="Pfam" id="PF01423">
    <property type="entry name" value="LSM"/>
    <property type="match status" value="1"/>
</dbReference>
<dbReference type="CDD" id="cd06168">
    <property type="entry name" value="LSMD1"/>
    <property type="match status" value="1"/>
</dbReference>
<dbReference type="InterPro" id="IPR034110">
    <property type="entry name" value="LSMD1_Sm"/>
</dbReference>
<organism evidence="2 3">
    <name type="scientific">Rickenella mellea</name>
    <dbReference type="NCBI Taxonomy" id="50990"/>
    <lineage>
        <taxon>Eukaryota</taxon>
        <taxon>Fungi</taxon>
        <taxon>Dikarya</taxon>
        <taxon>Basidiomycota</taxon>
        <taxon>Agaricomycotina</taxon>
        <taxon>Agaricomycetes</taxon>
        <taxon>Hymenochaetales</taxon>
        <taxon>Rickenellaceae</taxon>
        <taxon>Rickenella</taxon>
    </lineage>
</organism>
<dbReference type="VEuPathDB" id="FungiDB:BD410DRAFT_257345"/>
<dbReference type="PANTHER" id="PTHR10701:SF5">
    <property type="entry name" value="N-ALPHA-ACETYLTRANSFERASE 38, NATC AUXILIARY SUBUNIT"/>
    <property type="match status" value="1"/>
</dbReference>
<dbReference type="STRING" id="50990.A0A4Y7Q586"/>
<dbReference type="EMBL" id="ML170175">
    <property type="protein sequence ID" value="TDL22332.1"/>
    <property type="molecule type" value="Genomic_DNA"/>
</dbReference>
<dbReference type="SMART" id="SM00651">
    <property type="entry name" value="Sm"/>
    <property type="match status" value="1"/>
</dbReference>
<feature type="domain" description="Sm" evidence="1">
    <location>
        <begin position="24"/>
        <end position="98"/>
    </location>
</feature>
<evidence type="ECO:0000259" key="1">
    <source>
        <dbReference type="SMART" id="SM00651"/>
    </source>
</evidence>
<dbReference type="InterPro" id="IPR001163">
    <property type="entry name" value="Sm_dom_euk/arc"/>
</dbReference>
<dbReference type="OrthoDB" id="368909at2759"/>
<evidence type="ECO:0000313" key="3">
    <source>
        <dbReference type="Proteomes" id="UP000294933"/>
    </source>
</evidence>
<dbReference type="Gene3D" id="2.30.30.100">
    <property type="match status" value="1"/>
</dbReference>
<accession>A0A4Y7Q586</accession>
<gene>
    <name evidence="2" type="ORF">BD410DRAFT_257345</name>
</gene>
<sequence length="110" mass="12633">MSNPPHSSSFIDRHDYEEEPLPLTRLKSLLTKPLRITISDGRTFIGSFMCTDQQRNTILTNTEEFRFRDDGKGGRESGLGRYVGMVMIPWKLVRRVEMEYSGLVGDEGYT</sequence>
<name>A0A4Y7Q586_9AGAM</name>
<dbReference type="SUPFAM" id="SSF50182">
    <property type="entry name" value="Sm-like ribonucleoproteins"/>
    <property type="match status" value="1"/>
</dbReference>
<proteinExistence type="predicted"/>
<evidence type="ECO:0000313" key="2">
    <source>
        <dbReference type="EMBL" id="TDL22332.1"/>
    </source>
</evidence>
<dbReference type="AlphaFoldDB" id="A0A4Y7Q586"/>
<dbReference type="PANTHER" id="PTHR10701">
    <property type="entry name" value="SMALL NUCLEAR RIBONUCLEOPROTEIN-ASSOCIATED PROTEIN B AND N"/>
    <property type="match status" value="1"/>
</dbReference>
<keyword evidence="3" id="KW-1185">Reference proteome</keyword>
<reference evidence="2 3" key="1">
    <citation type="submission" date="2018-06" db="EMBL/GenBank/DDBJ databases">
        <title>A transcriptomic atlas of mushroom development highlights an independent origin of complex multicellularity.</title>
        <authorList>
            <consortium name="DOE Joint Genome Institute"/>
            <person name="Krizsan K."/>
            <person name="Almasi E."/>
            <person name="Merenyi Z."/>
            <person name="Sahu N."/>
            <person name="Viragh M."/>
            <person name="Koszo T."/>
            <person name="Mondo S."/>
            <person name="Kiss B."/>
            <person name="Balint B."/>
            <person name="Kues U."/>
            <person name="Barry K."/>
            <person name="Hegedus J.C."/>
            <person name="Henrissat B."/>
            <person name="Johnson J."/>
            <person name="Lipzen A."/>
            <person name="Ohm R."/>
            <person name="Nagy I."/>
            <person name="Pangilinan J."/>
            <person name="Yan J."/>
            <person name="Xiong Y."/>
            <person name="Grigoriev I.V."/>
            <person name="Hibbett D.S."/>
            <person name="Nagy L.G."/>
        </authorList>
    </citation>
    <scope>NUCLEOTIDE SEQUENCE [LARGE SCALE GENOMIC DNA]</scope>
    <source>
        <strain evidence="2 3">SZMC22713</strain>
    </source>
</reference>
<dbReference type="InterPro" id="IPR010920">
    <property type="entry name" value="LSM_dom_sf"/>
</dbReference>
<protein>
    <recommendedName>
        <fullName evidence="1">Sm domain-containing protein</fullName>
    </recommendedName>
</protein>
<dbReference type="Proteomes" id="UP000294933">
    <property type="component" value="Unassembled WGS sequence"/>
</dbReference>
<dbReference type="InterPro" id="IPR050914">
    <property type="entry name" value="snRNP_SmB/NAA38-like"/>
</dbReference>